<keyword evidence="9" id="KW-1185">Reference proteome</keyword>
<dbReference type="PANTHER" id="PTHR38098:SF1">
    <property type="entry name" value="LPS-ASSEMBLY LIPOPROTEIN LPTE"/>
    <property type="match status" value="1"/>
</dbReference>
<evidence type="ECO:0000256" key="4">
    <source>
        <dbReference type="ARBA" id="ARBA00023237"/>
    </source>
</evidence>
<evidence type="ECO:0000313" key="8">
    <source>
        <dbReference type="EMBL" id="MBF6022880.1"/>
    </source>
</evidence>
<comment type="subcellular location">
    <subcellularLocation>
        <location evidence="6">Cell outer membrane</location>
        <topology evidence="6">Lipid-anchor</topology>
    </subcellularLocation>
</comment>
<keyword evidence="2 6" id="KW-0472">Membrane</keyword>
<dbReference type="RefSeq" id="WP_194929458.1">
    <property type="nucleotide sequence ID" value="NZ_JADLZT010000001.1"/>
</dbReference>
<comment type="subunit">
    <text evidence="6">Component of the lipopolysaccharide transport and assembly complex. Interacts with LptD.</text>
</comment>
<evidence type="ECO:0000256" key="2">
    <source>
        <dbReference type="ARBA" id="ARBA00023136"/>
    </source>
</evidence>
<keyword evidence="4 6" id="KW-0998">Cell outer membrane</keyword>
<evidence type="ECO:0000256" key="1">
    <source>
        <dbReference type="ARBA" id="ARBA00022729"/>
    </source>
</evidence>
<sequence>MFRRAIRQVFPVALVLALSACGFHLREALVLPEDLGAVKVVSVDRYSPLAESLSQSLVRAGVPKATPDMQDVTVLDLLAERWGDRPISLDSLGRAQEFSLRYAVTFELRRADGSTPVPRQTIELARDYISNPVNSTGTEGEREVLQRELRREMAASVLRRLDAVARGGGVIGAGPGKVPVAEDAAKAALEAADAMDVPPAAEPPAPSPPPVTEKKPR</sequence>
<comment type="similarity">
    <text evidence="6">Belongs to the LptE lipoprotein family.</text>
</comment>
<evidence type="ECO:0000256" key="5">
    <source>
        <dbReference type="ARBA" id="ARBA00023288"/>
    </source>
</evidence>
<dbReference type="Proteomes" id="UP001429984">
    <property type="component" value="Unassembled WGS sequence"/>
</dbReference>
<evidence type="ECO:0000256" key="6">
    <source>
        <dbReference type="HAMAP-Rule" id="MF_01186"/>
    </source>
</evidence>
<gene>
    <name evidence="6" type="primary">lptE</name>
    <name evidence="8" type="ORF">IU514_02445</name>
</gene>
<organism evidence="8 9">
    <name type="scientific">Lysobacter niastensis</name>
    <dbReference type="NCBI Taxonomy" id="380629"/>
    <lineage>
        <taxon>Bacteria</taxon>
        <taxon>Pseudomonadati</taxon>
        <taxon>Pseudomonadota</taxon>
        <taxon>Gammaproteobacteria</taxon>
        <taxon>Lysobacterales</taxon>
        <taxon>Lysobacteraceae</taxon>
        <taxon>Lysobacter</taxon>
    </lineage>
</organism>
<dbReference type="Pfam" id="PF04390">
    <property type="entry name" value="LptE"/>
    <property type="match status" value="1"/>
</dbReference>
<dbReference type="InterPro" id="IPR007485">
    <property type="entry name" value="LPS_assembly_LptE"/>
</dbReference>
<dbReference type="Gene3D" id="3.30.160.150">
    <property type="entry name" value="Lipoprotein like domain"/>
    <property type="match status" value="1"/>
</dbReference>
<feature type="region of interest" description="Disordered" evidence="7">
    <location>
        <begin position="193"/>
        <end position="217"/>
    </location>
</feature>
<dbReference type="EMBL" id="JADLZT010000001">
    <property type="protein sequence ID" value="MBF6022880.1"/>
    <property type="molecule type" value="Genomic_DNA"/>
</dbReference>
<keyword evidence="1 6" id="KW-0732">Signal</keyword>
<accession>A0ABS0B333</accession>
<dbReference type="PROSITE" id="PS51257">
    <property type="entry name" value="PROKAR_LIPOPROTEIN"/>
    <property type="match status" value="1"/>
</dbReference>
<protein>
    <recommendedName>
        <fullName evidence="6">LPS-assembly lipoprotein LptE</fullName>
    </recommendedName>
</protein>
<proteinExistence type="inferred from homology"/>
<dbReference type="HAMAP" id="MF_01186">
    <property type="entry name" value="LPS_assembly_LptE"/>
    <property type="match status" value="1"/>
</dbReference>
<evidence type="ECO:0000256" key="7">
    <source>
        <dbReference type="SAM" id="MobiDB-lite"/>
    </source>
</evidence>
<reference evidence="8 9" key="1">
    <citation type="submission" date="2020-11" db="EMBL/GenBank/DDBJ databases">
        <title>Draft Genome Sequence and Secondary Metabolite Biosynthetic Potential of the Lysobacter niastensis Type strain DSM 18481.</title>
        <authorList>
            <person name="Turrini P."/>
            <person name="Artuso I."/>
            <person name="Tescari M."/>
            <person name="Lugli G.A."/>
            <person name="Frangipani E."/>
            <person name="Ventura M."/>
            <person name="Visca P."/>
        </authorList>
    </citation>
    <scope>NUCLEOTIDE SEQUENCE [LARGE SCALE GENOMIC DNA]</scope>
    <source>
        <strain evidence="8 9">DSM 18481</strain>
    </source>
</reference>
<keyword evidence="5 6" id="KW-0449">Lipoprotein</keyword>
<keyword evidence="3 6" id="KW-0564">Palmitate</keyword>
<feature type="compositionally biased region" description="Pro residues" evidence="7">
    <location>
        <begin position="200"/>
        <end position="211"/>
    </location>
</feature>
<comment type="function">
    <text evidence="6">Together with LptD, is involved in the assembly of lipopolysaccharide (LPS) at the surface of the outer membrane. Required for the proper assembly of LptD. Binds LPS and may serve as the LPS recognition site at the outer membrane.</text>
</comment>
<evidence type="ECO:0000313" key="9">
    <source>
        <dbReference type="Proteomes" id="UP001429984"/>
    </source>
</evidence>
<name>A0ABS0B333_9GAMM</name>
<comment type="caution">
    <text evidence="8">The sequence shown here is derived from an EMBL/GenBank/DDBJ whole genome shotgun (WGS) entry which is preliminary data.</text>
</comment>
<evidence type="ECO:0000256" key="3">
    <source>
        <dbReference type="ARBA" id="ARBA00023139"/>
    </source>
</evidence>
<dbReference type="PANTHER" id="PTHR38098">
    <property type="entry name" value="LPS-ASSEMBLY LIPOPROTEIN LPTE"/>
    <property type="match status" value="1"/>
</dbReference>